<dbReference type="KEGG" id="osg:BST96_01220"/>
<dbReference type="AlphaFoldDB" id="A0A1X9N6Q7"/>
<dbReference type="InterPro" id="IPR045584">
    <property type="entry name" value="Pilin-like"/>
</dbReference>
<dbReference type="PROSITE" id="PS00409">
    <property type="entry name" value="PROKAR_NTER_METHYL"/>
    <property type="match status" value="1"/>
</dbReference>
<dbReference type="SUPFAM" id="SSF54523">
    <property type="entry name" value="Pili subunits"/>
    <property type="match status" value="1"/>
</dbReference>
<dbReference type="EMBL" id="CP019343">
    <property type="protein sequence ID" value="ARN72844.1"/>
    <property type="molecule type" value="Genomic_DNA"/>
</dbReference>
<dbReference type="Gene3D" id="3.30.700.10">
    <property type="entry name" value="Glycoprotein, Type 4 Pilin"/>
    <property type="match status" value="1"/>
</dbReference>
<feature type="region of interest" description="Disordered" evidence="1">
    <location>
        <begin position="118"/>
        <end position="147"/>
    </location>
</feature>
<sequence>MSNILQQTNTNTGFSLLEMIMVLAIIGLLTAIAIPRYESYILRSNRIGEGLPALNQLMQAQERHAAQYGSYTDKLTELGYSAEPITPGGHYKLKAVACDNTAITHCIAVQALAQGQQSKDTNGVDIDNNGEPGDLSYNSRGEKSGIH</sequence>
<dbReference type="OrthoDB" id="5296638at2"/>
<keyword evidence="2" id="KW-1133">Transmembrane helix</keyword>
<dbReference type="InterPro" id="IPR031982">
    <property type="entry name" value="PilE-like"/>
</dbReference>
<gene>
    <name evidence="3" type="ORF">BST96_01220</name>
</gene>
<dbReference type="GO" id="GO:0043683">
    <property type="term" value="P:type IV pilus assembly"/>
    <property type="evidence" value="ECO:0007669"/>
    <property type="project" value="InterPro"/>
</dbReference>
<name>A0A1X9N6Q7_9GAMM</name>
<organism evidence="3 4">
    <name type="scientific">Oceanicoccus sagamiensis</name>
    <dbReference type="NCBI Taxonomy" id="716816"/>
    <lineage>
        <taxon>Bacteria</taxon>
        <taxon>Pseudomonadati</taxon>
        <taxon>Pseudomonadota</taxon>
        <taxon>Gammaproteobacteria</taxon>
        <taxon>Cellvibrionales</taxon>
        <taxon>Spongiibacteraceae</taxon>
        <taxon>Oceanicoccus</taxon>
    </lineage>
</organism>
<keyword evidence="2" id="KW-0812">Transmembrane</keyword>
<protein>
    <recommendedName>
        <fullName evidence="5">Pilus assembly protein PilE</fullName>
    </recommendedName>
</protein>
<feature type="transmembrane region" description="Helical" evidence="2">
    <location>
        <begin position="12"/>
        <end position="34"/>
    </location>
</feature>
<proteinExistence type="predicted"/>
<dbReference type="NCBIfam" id="TIGR02532">
    <property type="entry name" value="IV_pilin_GFxxxE"/>
    <property type="match status" value="1"/>
</dbReference>
<dbReference type="RefSeq" id="WP_085760449.1">
    <property type="nucleotide sequence ID" value="NZ_CP019343.1"/>
</dbReference>
<evidence type="ECO:0000256" key="1">
    <source>
        <dbReference type="SAM" id="MobiDB-lite"/>
    </source>
</evidence>
<reference evidence="3 4" key="1">
    <citation type="submission" date="2016-11" db="EMBL/GenBank/DDBJ databases">
        <title>Trade-off between light-utilization and light-protection in marine flavobacteria.</title>
        <authorList>
            <person name="Kumagai Y."/>
        </authorList>
    </citation>
    <scope>NUCLEOTIDE SEQUENCE [LARGE SCALE GENOMIC DNA]</scope>
    <source>
        <strain evidence="3 4">NBRC 107125</strain>
    </source>
</reference>
<evidence type="ECO:0000313" key="3">
    <source>
        <dbReference type="EMBL" id="ARN72844.1"/>
    </source>
</evidence>
<dbReference type="InterPro" id="IPR012902">
    <property type="entry name" value="N_methyl_site"/>
</dbReference>
<keyword evidence="4" id="KW-1185">Reference proteome</keyword>
<evidence type="ECO:0000313" key="4">
    <source>
        <dbReference type="Proteomes" id="UP000193450"/>
    </source>
</evidence>
<keyword evidence="2" id="KW-0472">Membrane</keyword>
<dbReference type="STRING" id="716816.BST96_01220"/>
<dbReference type="Proteomes" id="UP000193450">
    <property type="component" value="Chromosome"/>
</dbReference>
<evidence type="ECO:0000256" key="2">
    <source>
        <dbReference type="SAM" id="Phobius"/>
    </source>
</evidence>
<accession>A0A1X9N6Q7</accession>
<evidence type="ECO:0008006" key="5">
    <source>
        <dbReference type="Google" id="ProtNLM"/>
    </source>
</evidence>
<dbReference type="Pfam" id="PF07963">
    <property type="entry name" value="N_methyl"/>
    <property type="match status" value="1"/>
</dbReference>
<dbReference type="Pfam" id="PF16732">
    <property type="entry name" value="ComP_DUS"/>
    <property type="match status" value="1"/>
</dbReference>